<keyword evidence="2" id="KW-1185">Reference proteome</keyword>
<sequence>MEPKKRNPRIVVFNVEPEFALSGNLIDDIIQAMQLGFRKGFSTTSAIVNIIDDIIEFLDQGLAVALILLEFSEAFDTIDHCLLRTKLLYFGFDIN</sequence>
<gene>
    <name evidence="1" type="ORF">WA026_015728</name>
</gene>
<comment type="caution">
    <text evidence="1">The sequence shown here is derived from an EMBL/GenBank/DDBJ whole genome shotgun (WGS) entry which is preliminary data.</text>
</comment>
<proteinExistence type="predicted"/>
<dbReference type="AlphaFoldDB" id="A0AAW1URP5"/>
<organism evidence="1 2">
    <name type="scientific">Henosepilachna vigintioctopunctata</name>
    <dbReference type="NCBI Taxonomy" id="420089"/>
    <lineage>
        <taxon>Eukaryota</taxon>
        <taxon>Metazoa</taxon>
        <taxon>Ecdysozoa</taxon>
        <taxon>Arthropoda</taxon>
        <taxon>Hexapoda</taxon>
        <taxon>Insecta</taxon>
        <taxon>Pterygota</taxon>
        <taxon>Neoptera</taxon>
        <taxon>Endopterygota</taxon>
        <taxon>Coleoptera</taxon>
        <taxon>Polyphaga</taxon>
        <taxon>Cucujiformia</taxon>
        <taxon>Coccinelloidea</taxon>
        <taxon>Coccinellidae</taxon>
        <taxon>Epilachninae</taxon>
        <taxon>Epilachnini</taxon>
        <taxon>Henosepilachna</taxon>
    </lineage>
</organism>
<evidence type="ECO:0008006" key="3">
    <source>
        <dbReference type="Google" id="ProtNLM"/>
    </source>
</evidence>
<evidence type="ECO:0000313" key="2">
    <source>
        <dbReference type="Proteomes" id="UP001431783"/>
    </source>
</evidence>
<protein>
    <recommendedName>
        <fullName evidence="3">Reverse transcriptase domain-containing protein</fullName>
    </recommendedName>
</protein>
<dbReference type="Proteomes" id="UP001431783">
    <property type="component" value="Unassembled WGS sequence"/>
</dbReference>
<evidence type="ECO:0000313" key="1">
    <source>
        <dbReference type="EMBL" id="KAK9886211.1"/>
    </source>
</evidence>
<name>A0AAW1URP5_9CUCU</name>
<dbReference type="EMBL" id="JARQZJ010000099">
    <property type="protein sequence ID" value="KAK9886211.1"/>
    <property type="molecule type" value="Genomic_DNA"/>
</dbReference>
<accession>A0AAW1URP5</accession>
<reference evidence="1 2" key="1">
    <citation type="submission" date="2023-03" db="EMBL/GenBank/DDBJ databases">
        <title>Genome insight into feeding habits of ladybird beetles.</title>
        <authorList>
            <person name="Li H.-S."/>
            <person name="Huang Y.-H."/>
            <person name="Pang H."/>
        </authorList>
    </citation>
    <scope>NUCLEOTIDE SEQUENCE [LARGE SCALE GENOMIC DNA]</scope>
    <source>
        <strain evidence="1">SYSU_2023b</strain>
        <tissue evidence="1">Whole body</tissue>
    </source>
</reference>